<accession>A0A5Q0Q6V4</accession>
<reference evidence="1 2" key="1">
    <citation type="submission" date="2019-10" db="EMBL/GenBank/DDBJ databases">
        <authorList>
            <person name="Dong K."/>
        </authorList>
    </citation>
    <scope>NUCLEOTIDE SEQUENCE [LARGE SCALE GENOMIC DNA]</scope>
    <source>
        <strain evidence="2">dk4302</strain>
    </source>
</reference>
<gene>
    <name evidence="1" type="ORF">GFH32_05440</name>
</gene>
<keyword evidence="2" id="KW-1185">Reference proteome</keyword>
<name>A0A5Q0Q6V4_9SPHI</name>
<evidence type="ECO:0000313" key="2">
    <source>
        <dbReference type="Proteomes" id="UP000326921"/>
    </source>
</evidence>
<dbReference type="KEGG" id="sphe:GFH32_05440"/>
<evidence type="ECO:0000313" key="1">
    <source>
        <dbReference type="EMBL" id="QGA25797.1"/>
    </source>
</evidence>
<sequence>MLTATQTNMIQGDFEKFLTFLRSQKRGLDFDVFGDYAGSVLNFYMGSSLIIPADKLEAAKELTNLFNAGLKNIISKEDVLEIAESIAQDTSLDYSILQPIFMG</sequence>
<dbReference type="AlphaFoldDB" id="A0A5Q0Q6V4"/>
<proteinExistence type="predicted"/>
<dbReference type="Proteomes" id="UP000326921">
    <property type="component" value="Chromosome"/>
</dbReference>
<organism evidence="1 2">
    <name type="scientific">Sphingobacterium zhuxiongii</name>
    <dbReference type="NCBI Taxonomy" id="2662364"/>
    <lineage>
        <taxon>Bacteria</taxon>
        <taxon>Pseudomonadati</taxon>
        <taxon>Bacteroidota</taxon>
        <taxon>Sphingobacteriia</taxon>
        <taxon>Sphingobacteriales</taxon>
        <taxon>Sphingobacteriaceae</taxon>
        <taxon>Sphingobacterium</taxon>
    </lineage>
</organism>
<protein>
    <submittedName>
        <fullName evidence="1">Uncharacterized protein</fullName>
    </submittedName>
</protein>
<dbReference type="EMBL" id="CP045652">
    <property type="protein sequence ID" value="QGA25797.1"/>
    <property type="molecule type" value="Genomic_DNA"/>
</dbReference>